<protein>
    <submittedName>
        <fullName evidence="1">Uncharacterized protein</fullName>
    </submittedName>
</protein>
<proteinExistence type="predicted"/>
<gene>
    <name evidence="1" type="ORF">PL9631_610007</name>
</gene>
<accession>A0A7Z9E266</accession>
<dbReference type="EMBL" id="CZCS02000203">
    <property type="protein sequence ID" value="VXD22029.1"/>
    <property type="molecule type" value="Genomic_DNA"/>
</dbReference>
<evidence type="ECO:0000313" key="1">
    <source>
        <dbReference type="EMBL" id="VXD22029.1"/>
    </source>
</evidence>
<organism evidence="1 2">
    <name type="scientific">Planktothrix paucivesiculata PCC 9631</name>
    <dbReference type="NCBI Taxonomy" id="671071"/>
    <lineage>
        <taxon>Bacteria</taxon>
        <taxon>Bacillati</taxon>
        <taxon>Cyanobacteriota</taxon>
        <taxon>Cyanophyceae</taxon>
        <taxon>Oscillatoriophycideae</taxon>
        <taxon>Oscillatoriales</taxon>
        <taxon>Microcoleaceae</taxon>
        <taxon>Planktothrix</taxon>
    </lineage>
</organism>
<reference evidence="1" key="1">
    <citation type="submission" date="2019-10" db="EMBL/GenBank/DDBJ databases">
        <authorList>
            <consortium name="Genoscope - CEA"/>
            <person name="William W."/>
        </authorList>
    </citation>
    <scope>NUCLEOTIDE SEQUENCE [LARGE SCALE GENOMIC DNA]</scope>
    <source>
        <strain evidence="1">BBR_PRJEB10994</strain>
    </source>
</reference>
<dbReference type="AlphaFoldDB" id="A0A7Z9E266"/>
<evidence type="ECO:0000313" key="2">
    <source>
        <dbReference type="Proteomes" id="UP000182190"/>
    </source>
</evidence>
<dbReference type="Proteomes" id="UP000182190">
    <property type="component" value="Unassembled WGS sequence"/>
</dbReference>
<sequence>MNFVPSPKLELTSIIPEYFSTIISRAIAYPKPVPLPISLGVNK</sequence>
<name>A0A7Z9E266_9CYAN</name>
<keyword evidence="2" id="KW-1185">Reference proteome</keyword>
<comment type="caution">
    <text evidence="1">The sequence shown here is derived from an EMBL/GenBank/DDBJ whole genome shotgun (WGS) entry which is preliminary data.</text>
</comment>